<dbReference type="AlphaFoldDB" id="A0A853BPG1"/>
<dbReference type="GO" id="GO:0016020">
    <property type="term" value="C:membrane"/>
    <property type="evidence" value="ECO:0007669"/>
    <property type="project" value="TreeGrafter"/>
</dbReference>
<evidence type="ECO:0000259" key="2">
    <source>
        <dbReference type="Pfam" id="PF00561"/>
    </source>
</evidence>
<dbReference type="EMBL" id="JACCFO010000001">
    <property type="protein sequence ID" value="NYI96870.1"/>
    <property type="molecule type" value="Genomic_DNA"/>
</dbReference>
<accession>A0A853BPG1</accession>
<reference evidence="3 4" key="1">
    <citation type="submission" date="2020-07" db="EMBL/GenBank/DDBJ databases">
        <title>Sequencing the genomes of 1000 actinobacteria strains.</title>
        <authorList>
            <person name="Klenk H.-P."/>
        </authorList>
    </citation>
    <scope>NUCLEOTIDE SEQUENCE [LARGE SCALE GENOMIC DNA]</scope>
    <source>
        <strain evidence="3 4">DSM 45927</strain>
    </source>
</reference>
<evidence type="ECO:0000313" key="3">
    <source>
        <dbReference type="EMBL" id="NYI96870.1"/>
    </source>
</evidence>
<proteinExistence type="predicted"/>
<dbReference type="InterPro" id="IPR050266">
    <property type="entry name" value="AB_hydrolase_sf"/>
</dbReference>
<dbReference type="InterPro" id="IPR029058">
    <property type="entry name" value="AB_hydrolase_fold"/>
</dbReference>
<evidence type="ECO:0000256" key="1">
    <source>
        <dbReference type="SAM" id="MobiDB-lite"/>
    </source>
</evidence>
<dbReference type="InterPro" id="IPR000073">
    <property type="entry name" value="AB_hydrolase_1"/>
</dbReference>
<organism evidence="3 4">
    <name type="scientific">Streptomonospora nanhaiensis</name>
    <dbReference type="NCBI Taxonomy" id="1323731"/>
    <lineage>
        <taxon>Bacteria</taxon>
        <taxon>Bacillati</taxon>
        <taxon>Actinomycetota</taxon>
        <taxon>Actinomycetes</taxon>
        <taxon>Streptosporangiales</taxon>
        <taxon>Nocardiopsidaceae</taxon>
        <taxon>Streptomonospora</taxon>
    </lineage>
</organism>
<sequence length="200" mass="20753">MCSYDRLGEGGSGEPGDRQSVADTHGLLTAVLDRVAGDREVVPAGHSLGGLIAARYAPDHPDRVAGLVLLDATPPSMTADLTGVVPEAATGPGAEVRAQNLAVFGGENPERVVVEDGPVRPAGDVPTEVVRHGVPYLGEIPEYGAELERAWAEGQERWPAVSTDSRLRTAEGAGHHIHVDRPAIAADAVGDVVDRVAGRA</sequence>
<evidence type="ECO:0000313" key="4">
    <source>
        <dbReference type="Proteomes" id="UP000575985"/>
    </source>
</evidence>
<keyword evidence="4" id="KW-1185">Reference proteome</keyword>
<protein>
    <submittedName>
        <fullName evidence="3">Pimeloyl-ACP methyl ester carboxylesterase</fullName>
    </submittedName>
</protein>
<dbReference type="PANTHER" id="PTHR43798">
    <property type="entry name" value="MONOACYLGLYCEROL LIPASE"/>
    <property type="match status" value="1"/>
</dbReference>
<dbReference type="Gene3D" id="3.40.50.1820">
    <property type="entry name" value="alpha/beta hydrolase"/>
    <property type="match status" value="1"/>
</dbReference>
<gene>
    <name evidence="3" type="ORF">HNR12_003147</name>
</gene>
<comment type="caution">
    <text evidence="3">The sequence shown here is derived from an EMBL/GenBank/DDBJ whole genome shotgun (WGS) entry which is preliminary data.</text>
</comment>
<feature type="region of interest" description="Disordered" evidence="1">
    <location>
        <begin position="1"/>
        <end position="21"/>
    </location>
</feature>
<feature type="domain" description="AB hydrolase-1" evidence="2">
    <location>
        <begin position="3"/>
        <end position="80"/>
    </location>
</feature>
<name>A0A853BPG1_9ACTN</name>
<dbReference type="Pfam" id="PF00561">
    <property type="entry name" value="Abhydrolase_1"/>
    <property type="match status" value="1"/>
</dbReference>
<dbReference type="Proteomes" id="UP000575985">
    <property type="component" value="Unassembled WGS sequence"/>
</dbReference>
<dbReference type="PANTHER" id="PTHR43798:SF33">
    <property type="entry name" value="HYDROLASE, PUTATIVE (AFU_ORTHOLOGUE AFUA_2G14860)-RELATED"/>
    <property type="match status" value="1"/>
</dbReference>
<dbReference type="GO" id="GO:0003824">
    <property type="term" value="F:catalytic activity"/>
    <property type="evidence" value="ECO:0007669"/>
    <property type="project" value="UniProtKB-ARBA"/>
</dbReference>
<dbReference type="SUPFAM" id="SSF53474">
    <property type="entry name" value="alpha/beta-Hydrolases"/>
    <property type="match status" value="1"/>
</dbReference>